<proteinExistence type="predicted"/>
<organism evidence="1">
    <name type="scientific">Rhizobium rhizogenes</name>
    <name type="common">Agrobacterium rhizogenes</name>
    <dbReference type="NCBI Taxonomy" id="359"/>
    <lineage>
        <taxon>Bacteria</taxon>
        <taxon>Pseudomonadati</taxon>
        <taxon>Pseudomonadota</taxon>
        <taxon>Alphaproteobacteria</taxon>
        <taxon>Hyphomicrobiales</taxon>
        <taxon>Rhizobiaceae</taxon>
        <taxon>Rhizobium/Agrobacterium group</taxon>
        <taxon>Rhizobium</taxon>
    </lineage>
</organism>
<name>A0A7S5DSR2_RHIRH</name>
<accession>A0A7S5DSR2</accession>
<reference evidence="1" key="1">
    <citation type="submission" date="2018-12" db="EMBL/GenBank/DDBJ databases">
        <title>Three Rhizobium rhizogenes strains isolated from the same crown gall tumor carry diverse plasmids.</title>
        <authorList>
            <person name="Pulawska J."/>
            <person name="Kuzmanovic N."/>
        </authorList>
    </citation>
    <scope>NUCLEOTIDE SEQUENCE</scope>
    <source>
        <strain evidence="1">Colt5.8</strain>
        <plasmid evidence="1">pColt5.8a</plasmid>
    </source>
</reference>
<gene>
    <name evidence="1" type="ORF">pC5.8a_160</name>
</gene>
<dbReference type="AlphaFoldDB" id="A0A7S5DSR2"/>
<protein>
    <submittedName>
        <fullName evidence="1">Uncharacterized protein</fullName>
    </submittedName>
</protein>
<evidence type="ECO:0000313" key="1">
    <source>
        <dbReference type="EMBL" id="QCL09652.1"/>
    </source>
</evidence>
<sequence length="83" mass="8935">MPASLPQFTIEDAESVDQNLQRFGELLKQLDPELGAVLALNLPDLADREPSDLPSLWQSFFQSLIPAAVQDDAADGAEGGDPQ</sequence>
<geneLocation type="plasmid" evidence="1">
    <name>pColt5.8a</name>
</geneLocation>
<dbReference type="EMBL" id="MK318971">
    <property type="protein sequence ID" value="QCL09652.1"/>
    <property type="molecule type" value="Genomic_DNA"/>
</dbReference>
<keyword evidence="1" id="KW-0614">Plasmid</keyword>